<dbReference type="SUPFAM" id="SSF51261">
    <property type="entry name" value="Duplicated hybrid motif"/>
    <property type="match status" value="1"/>
</dbReference>
<dbReference type="InterPro" id="IPR050570">
    <property type="entry name" value="Cell_wall_metabolism_enzyme"/>
</dbReference>
<dbReference type="PANTHER" id="PTHR21666">
    <property type="entry name" value="PEPTIDASE-RELATED"/>
    <property type="match status" value="1"/>
</dbReference>
<dbReference type="Proteomes" id="UP000265882">
    <property type="component" value="Unassembled WGS sequence"/>
</dbReference>
<comment type="caution">
    <text evidence="3">The sequence shown here is derived from an EMBL/GenBank/DDBJ whole genome shotgun (WGS) entry which is preliminary data.</text>
</comment>
<evidence type="ECO:0000259" key="2">
    <source>
        <dbReference type="Pfam" id="PF01551"/>
    </source>
</evidence>
<feature type="domain" description="M23ase beta-sheet core" evidence="2">
    <location>
        <begin position="154"/>
        <end position="252"/>
    </location>
</feature>
<organism evidence="3 4">
    <name type="scientific">Abyssobacteria bacterium (strain SURF_5)</name>
    <dbReference type="NCBI Taxonomy" id="2093360"/>
    <lineage>
        <taxon>Bacteria</taxon>
        <taxon>Pseudomonadati</taxon>
        <taxon>Candidatus Hydrogenedentota</taxon>
        <taxon>Candidatus Abyssobacteria</taxon>
    </lineage>
</organism>
<accession>A0A3A4N9A3</accession>
<dbReference type="Pfam" id="PF01551">
    <property type="entry name" value="Peptidase_M23"/>
    <property type="match status" value="1"/>
</dbReference>
<protein>
    <submittedName>
        <fullName evidence="3">M23 family metallopeptidase</fullName>
    </submittedName>
</protein>
<evidence type="ECO:0000313" key="4">
    <source>
        <dbReference type="Proteomes" id="UP000265882"/>
    </source>
</evidence>
<dbReference type="Gene3D" id="2.70.70.10">
    <property type="entry name" value="Glucose Permease (Domain IIA)"/>
    <property type="match status" value="1"/>
</dbReference>
<feature type="signal peptide" evidence="1">
    <location>
        <begin position="1"/>
        <end position="32"/>
    </location>
</feature>
<dbReference type="PANTHER" id="PTHR21666:SF294">
    <property type="entry name" value="PEPTIDASE M23"/>
    <property type="match status" value="1"/>
</dbReference>
<evidence type="ECO:0000256" key="1">
    <source>
        <dbReference type="SAM" id="SignalP"/>
    </source>
</evidence>
<reference evidence="3 4" key="1">
    <citation type="journal article" date="2017" name="ISME J.">
        <title>Energy and carbon metabolisms in a deep terrestrial subsurface fluid microbial community.</title>
        <authorList>
            <person name="Momper L."/>
            <person name="Jungbluth S.P."/>
            <person name="Lee M.D."/>
            <person name="Amend J.P."/>
        </authorList>
    </citation>
    <scope>NUCLEOTIDE SEQUENCE [LARGE SCALE GENOMIC DNA]</scope>
    <source>
        <strain evidence="3">SURF_5</strain>
    </source>
</reference>
<dbReference type="CDD" id="cd12797">
    <property type="entry name" value="M23_peptidase"/>
    <property type="match status" value="1"/>
</dbReference>
<dbReference type="InterPro" id="IPR016047">
    <property type="entry name" value="M23ase_b-sheet_dom"/>
</dbReference>
<dbReference type="AlphaFoldDB" id="A0A3A4N9A3"/>
<dbReference type="InterPro" id="IPR011055">
    <property type="entry name" value="Dup_hybrid_motif"/>
</dbReference>
<evidence type="ECO:0000313" key="3">
    <source>
        <dbReference type="EMBL" id="RJP18143.1"/>
    </source>
</evidence>
<dbReference type="GO" id="GO:0004222">
    <property type="term" value="F:metalloendopeptidase activity"/>
    <property type="evidence" value="ECO:0007669"/>
    <property type="project" value="TreeGrafter"/>
</dbReference>
<sequence length="285" mass="32126">MGREDYDRIHVMKGKWILAFCLSAVLSLPALATAEELVHVVKEENAREATLYVRNGRPVDVTISFKFTWENAEVDQDCAAFVVRPNELVRVCRITSRIRNMPWRYSFEWRYKLGNMTARHDDAFIYRLPFEEGKRVVVTQGFGGKFSHHGGSRYSIDWRVPEGTPIHASREGTVVAVESQHSEGGPTPEFKEKANYVIVLHEDGTLGQYLHLEKDGVAVRVGERILEGGLIGYSGNTGFSTVPHLHFNVYKPKDGLETESIPIRFKTGEGAGIALEQGKEYTVSR</sequence>
<name>A0A3A4N9A3_ABYX5</name>
<proteinExistence type="predicted"/>
<keyword evidence="1" id="KW-0732">Signal</keyword>
<dbReference type="EMBL" id="QZKU01000105">
    <property type="protein sequence ID" value="RJP18143.1"/>
    <property type="molecule type" value="Genomic_DNA"/>
</dbReference>
<gene>
    <name evidence="3" type="ORF">C4520_14935</name>
</gene>
<feature type="chain" id="PRO_5017376629" evidence="1">
    <location>
        <begin position="33"/>
        <end position="285"/>
    </location>
</feature>